<dbReference type="Pfam" id="PF04389">
    <property type="entry name" value="Peptidase_M28"/>
    <property type="match status" value="1"/>
</dbReference>
<dbReference type="InterPro" id="IPR046450">
    <property type="entry name" value="PA_dom_sf"/>
</dbReference>
<dbReference type="InterPro" id="IPR045175">
    <property type="entry name" value="M28_fam"/>
</dbReference>
<evidence type="ECO:0000259" key="3">
    <source>
        <dbReference type="Pfam" id="PF04389"/>
    </source>
</evidence>
<dbReference type="GO" id="GO:0006508">
    <property type="term" value="P:proteolysis"/>
    <property type="evidence" value="ECO:0007669"/>
    <property type="project" value="InterPro"/>
</dbReference>
<protein>
    <submittedName>
        <fullName evidence="4">PA domain-containing protein</fullName>
    </submittedName>
</protein>
<dbReference type="Gene3D" id="3.50.30.30">
    <property type="match status" value="1"/>
</dbReference>
<dbReference type="InterPro" id="IPR003137">
    <property type="entry name" value="PA_domain"/>
</dbReference>
<dbReference type="EMBL" id="FOYL01000004">
    <property type="protein sequence ID" value="SFR16360.1"/>
    <property type="molecule type" value="Genomic_DNA"/>
</dbReference>
<feature type="chain" id="PRO_5011670988" evidence="1">
    <location>
        <begin position="33"/>
        <end position="473"/>
    </location>
</feature>
<dbReference type="STRING" id="84724.SAMN04488564_104355"/>
<dbReference type="Gene3D" id="3.40.630.10">
    <property type="entry name" value="Zn peptidases"/>
    <property type="match status" value="1"/>
</dbReference>
<dbReference type="SUPFAM" id="SSF53187">
    <property type="entry name" value="Zn-dependent exopeptidases"/>
    <property type="match status" value="1"/>
</dbReference>
<keyword evidence="1" id="KW-0732">Signal</keyword>
<dbReference type="InterPro" id="IPR007484">
    <property type="entry name" value="Peptidase_M28"/>
</dbReference>
<evidence type="ECO:0000313" key="5">
    <source>
        <dbReference type="Proteomes" id="UP000198583"/>
    </source>
</evidence>
<gene>
    <name evidence="4" type="ORF">SAMN04488564_104355</name>
</gene>
<evidence type="ECO:0000313" key="4">
    <source>
        <dbReference type="EMBL" id="SFR16360.1"/>
    </source>
</evidence>
<accession>A0A1I6EF36</accession>
<dbReference type="Pfam" id="PF02225">
    <property type="entry name" value="PA"/>
    <property type="match status" value="1"/>
</dbReference>
<reference evidence="5" key="1">
    <citation type="submission" date="2016-10" db="EMBL/GenBank/DDBJ databases">
        <authorList>
            <person name="Varghese N."/>
            <person name="Submissions S."/>
        </authorList>
    </citation>
    <scope>NUCLEOTIDE SEQUENCE [LARGE SCALE GENOMIC DNA]</scope>
    <source>
        <strain evidence="5">DSM 44232</strain>
    </source>
</reference>
<feature type="signal peptide" evidence="1">
    <location>
        <begin position="1"/>
        <end position="32"/>
    </location>
</feature>
<dbReference type="SUPFAM" id="SSF52025">
    <property type="entry name" value="PA domain"/>
    <property type="match status" value="1"/>
</dbReference>
<evidence type="ECO:0000256" key="1">
    <source>
        <dbReference type="SAM" id="SignalP"/>
    </source>
</evidence>
<dbReference type="Proteomes" id="UP000198583">
    <property type="component" value="Unassembled WGS sequence"/>
</dbReference>
<organism evidence="4 5">
    <name type="scientific">Lentzea waywayandensis</name>
    <dbReference type="NCBI Taxonomy" id="84724"/>
    <lineage>
        <taxon>Bacteria</taxon>
        <taxon>Bacillati</taxon>
        <taxon>Actinomycetota</taxon>
        <taxon>Actinomycetes</taxon>
        <taxon>Pseudonocardiales</taxon>
        <taxon>Pseudonocardiaceae</taxon>
        <taxon>Lentzea</taxon>
    </lineage>
</organism>
<feature type="domain" description="Peptidase M28" evidence="3">
    <location>
        <begin position="240"/>
        <end position="449"/>
    </location>
</feature>
<dbReference type="GO" id="GO:0008235">
    <property type="term" value="F:metalloexopeptidase activity"/>
    <property type="evidence" value="ECO:0007669"/>
    <property type="project" value="InterPro"/>
</dbReference>
<dbReference type="PANTHER" id="PTHR12147:SF26">
    <property type="entry name" value="PEPTIDASE M28 DOMAIN-CONTAINING PROTEIN"/>
    <property type="match status" value="1"/>
</dbReference>
<dbReference type="OrthoDB" id="345880at2"/>
<keyword evidence="5" id="KW-1185">Reference proteome</keyword>
<feature type="domain" description="PA" evidence="2">
    <location>
        <begin position="134"/>
        <end position="217"/>
    </location>
</feature>
<dbReference type="AlphaFoldDB" id="A0A1I6EF36"/>
<dbReference type="RefSeq" id="WP_093594660.1">
    <property type="nucleotide sequence ID" value="NZ_FOYL01000004.1"/>
</dbReference>
<name>A0A1I6EF36_9PSEU</name>
<sequence>MATWAKVELMRANIAVAALASSMVLLGSTASAATDPARDLSTRVSAEGAHRHLIAFQRIADTHGGNRAATTSGYAASVDYVAGRLRDAGFDVTTPEFEVRRKVDDAGRATVGTVSHELVPFGDTPNTPDGGLTAPLRVVPEDGTPGCEATDFAGQDFKGAVALIRRGTCTFVSKYANAVNAGAAAVIISNNVDGHLDLRVPGTIPGGSASKTDGTALAALAGQAVTLDLRHHDEVHLDRNVIAQTRTGRTDNVVVAGAHLDSVDTGPGMNDNGSGSAALLEVALKMGARPKLPNAVRFTWWGAEEAGLIGSRAYASALSFEQQLDIALYLNFDMVGSPNPGYFVYNDPGLPYGSKHVEKAFSDFYTARDLGPEGLNVRGASDYGSFTALGIPAGGIISGGGEVKTEAQAAKWGGTAGMEMDPCYHRACDNLGNINREAMGRNVSAAAHVIASYAVTTEGVNGVPSRKERASLR</sequence>
<dbReference type="PANTHER" id="PTHR12147">
    <property type="entry name" value="METALLOPEPTIDASE M28 FAMILY MEMBER"/>
    <property type="match status" value="1"/>
</dbReference>
<evidence type="ECO:0000259" key="2">
    <source>
        <dbReference type="Pfam" id="PF02225"/>
    </source>
</evidence>
<proteinExistence type="predicted"/>